<dbReference type="Pfam" id="PF17147">
    <property type="entry name" value="PFOR_II"/>
    <property type="match status" value="1"/>
</dbReference>
<dbReference type="InterPro" id="IPR009014">
    <property type="entry name" value="Transketo_C/PFOR_II"/>
</dbReference>
<gene>
    <name evidence="5" type="primary">vorB</name>
    <name evidence="5" type="ORF">MOP44_03550</name>
</gene>
<dbReference type="PANTHER" id="PTHR43088:SF1">
    <property type="entry name" value="SUBUNIT OF PYRUVATE:FLAVODOXIN OXIDOREDUCTASE"/>
    <property type="match status" value="1"/>
</dbReference>
<dbReference type="KEGG" id="orp:MOP44_03550"/>
<name>A0A9J7BQR0_9BACT</name>
<evidence type="ECO:0000313" key="6">
    <source>
        <dbReference type="Proteomes" id="UP001059380"/>
    </source>
</evidence>
<evidence type="ECO:0000259" key="4">
    <source>
        <dbReference type="Pfam" id="PF17147"/>
    </source>
</evidence>
<sequence length="365" mass="39229">MRKQLMKGNDALMKSAILAGCRAFYGYPITPASEITEAAALYMPKAGGVFLQAESEVAAINMLYGASSAGMRCMTASSGPGIALMQEGISYMAGAELPCVIADISRGGPGLGNIAAEQSDYHMVVKGGGNGCYRTLVLAPYSVQEMADLTALAFDWADRYRTPVVILTDGFVGQMMEPVEFHAAATLPEPPAWAVTGHRETRGNLITSLHIGIDELEEHNRRLEAKYQSAQHEARVEEFCMKDAEIVLVGYGIVGRILKAVTAEARAEGIPVGVIRPISLYPFPAASLRKAVGHGLVFAVVEMSMGQMVDDVRLALNGMRPVEFYGRCGGNVPSHDEVLCMVRKLASDFGCHNISAQEKEQMVHA</sequence>
<protein>
    <submittedName>
        <fullName evidence="5">3-methyl-2-oxobutanoate dehydrogenase subunit VorB</fullName>
    </submittedName>
</protein>
<dbReference type="SUPFAM" id="SSF52518">
    <property type="entry name" value="Thiamin diphosphate-binding fold (THDP-binding)"/>
    <property type="match status" value="1"/>
</dbReference>
<dbReference type="InterPro" id="IPR002880">
    <property type="entry name" value="Pyrv_Fd/Flavodoxin_OxRdtase_N"/>
</dbReference>
<evidence type="ECO:0000313" key="5">
    <source>
        <dbReference type="EMBL" id="UWZ85024.1"/>
    </source>
</evidence>
<proteinExistence type="predicted"/>
<dbReference type="GO" id="GO:0016491">
    <property type="term" value="F:oxidoreductase activity"/>
    <property type="evidence" value="ECO:0007669"/>
    <property type="project" value="UniProtKB-KW"/>
</dbReference>
<evidence type="ECO:0000256" key="2">
    <source>
        <dbReference type="SAM" id="Coils"/>
    </source>
</evidence>
<evidence type="ECO:0000259" key="3">
    <source>
        <dbReference type="Pfam" id="PF01855"/>
    </source>
</evidence>
<evidence type="ECO:0000256" key="1">
    <source>
        <dbReference type="ARBA" id="ARBA00023002"/>
    </source>
</evidence>
<dbReference type="PANTHER" id="PTHR43088">
    <property type="entry name" value="SUBUNIT OF PYRUVATE:FLAVODOXIN OXIDOREDUCTASE-RELATED"/>
    <property type="match status" value="1"/>
</dbReference>
<dbReference type="RefSeq" id="WP_260794531.1">
    <property type="nucleotide sequence ID" value="NZ_CP093313.1"/>
</dbReference>
<dbReference type="Gene3D" id="3.40.50.970">
    <property type="match status" value="1"/>
</dbReference>
<feature type="domain" description="Pyruvate flavodoxin/ferredoxin oxidoreductase pyrimidine binding" evidence="3">
    <location>
        <begin position="15"/>
        <end position="187"/>
    </location>
</feature>
<keyword evidence="2" id="KW-0175">Coiled coil</keyword>
<feature type="coiled-coil region" evidence="2">
    <location>
        <begin position="206"/>
        <end position="233"/>
    </location>
</feature>
<dbReference type="NCBIfam" id="NF005507">
    <property type="entry name" value="PRK07119.1"/>
    <property type="match status" value="1"/>
</dbReference>
<dbReference type="Gene3D" id="3.40.50.920">
    <property type="match status" value="1"/>
</dbReference>
<dbReference type="Proteomes" id="UP001059380">
    <property type="component" value="Chromosome"/>
</dbReference>
<accession>A0A9J7BQR0</accession>
<dbReference type="AlphaFoldDB" id="A0A9J7BQR0"/>
<dbReference type="InterPro" id="IPR033412">
    <property type="entry name" value="PFOR_II"/>
</dbReference>
<dbReference type="EMBL" id="CP093313">
    <property type="protein sequence ID" value="UWZ85024.1"/>
    <property type="molecule type" value="Genomic_DNA"/>
</dbReference>
<dbReference type="SUPFAM" id="SSF52922">
    <property type="entry name" value="TK C-terminal domain-like"/>
    <property type="match status" value="1"/>
</dbReference>
<dbReference type="InterPro" id="IPR029061">
    <property type="entry name" value="THDP-binding"/>
</dbReference>
<feature type="domain" description="Pyruvate:ferredoxin oxidoreductase core" evidence="4">
    <location>
        <begin position="244"/>
        <end position="338"/>
    </location>
</feature>
<keyword evidence="1" id="KW-0560">Oxidoreductase</keyword>
<dbReference type="Pfam" id="PF01855">
    <property type="entry name" value="POR_N"/>
    <property type="match status" value="1"/>
</dbReference>
<dbReference type="InterPro" id="IPR052368">
    <property type="entry name" value="2-oxoacid_oxidoreductase"/>
</dbReference>
<keyword evidence="6" id="KW-1185">Reference proteome</keyword>
<organism evidence="5 6">
    <name type="scientific">Occallatibacter riparius</name>
    <dbReference type="NCBI Taxonomy" id="1002689"/>
    <lineage>
        <taxon>Bacteria</taxon>
        <taxon>Pseudomonadati</taxon>
        <taxon>Acidobacteriota</taxon>
        <taxon>Terriglobia</taxon>
        <taxon>Terriglobales</taxon>
        <taxon>Acidobacteriaceae</taxon>
        <taxon>Occallatibacter</taxon>
    </lineage>
</organism>
<dbReference type="CDD" id="cd07034">
    <property type="entry name" value="TPP_PYR_PFOR_IOR-alpha_like"/>
    <property type="match status" value="1"/>
</dbReference>
<reference evidence="5" key="1">
    <citation type="submission" date="2021-04" db="EMBL/GenBank/DDBJ databases">
        <title>Phylogenetic analysis of Acidobacteriaceae.</title>
        <authorList>
            <person name="Qiu L."/>
            <person name="Zhang Q."/>
        </authorList>
    </citation>
    <scope>NUCLEOTIDE SEQUENCE</scope>
    <source>
        <strain evidence="5">DSM 25168</strain>
    </source>
</reference>